<dbReference type="InterPro" id="IPR007708">
    <property type="entry name" value="DBR1_C"/>
</dbReference>
<evidence type="ECO:0000256" key="10">
    <source>
        <dbReference type="ARBA" id="ARBA00022833"/>
    </source>
</evidence>
<evidence type="ECO:0000256" key="9">
    <source>
        <dbReference type="ARBA" id="ARBA00022801"/>
    </source>
</evidence>
<evidence type="ECO:0000313" key="18">
    <source>
        <dbReference type="WBParaSite" id="ACRNAN_Path_211.g756.t1"/>
    </source>
</evidence>
<comment type="cofactor">
    <cofactor evidence="1">
        <name>Mn(2+)</name>
        <dbReference type="ChEBI" id="CHEBI:29035"/>
    </cofactor>
</comment>
<dbReference type="SUPFAM" id="SSF56300">
    <property type="entry name" value="Metallo-dependent phosphatases"/>
    <property type="match status" value="1"/>
</dbReference>
<keyword evidence="9" id="KW-0378">Hydrolase</keyword>
<dbReference type="GO" id="GO:0005634">
    <property type="term" value="C:nucleus"/>
    <property type="evidence" value="ECO:0007669"/>
    <property type="project" value="UniProtKB-SubCell"/>
</dbReference>
<comment type="cofactor">
    <cofactor evidence="3">
        <name>Fe(2+)</name>
        <dbReference type="ChEBI" id="CHEBI:29033"/>
    </cofactor>
</comment>
<evidence type="ECO:0000259" key="16">
    <source>
        <dbReference type="SMART" id="SM01124"/>
    </source>
</evidence>
<evidence type="ECO:0000256" key="5">
    <source>
        <dbReference type="ARBA" id="ARBA00006045"/>
    </source>
</evidence>
<dbReference type="GO" id="GO:0000398">
    <property type="term" value="P:mRNA splicing, via spliceosome"/>
    <property type="evidence" value="ECO:0007669"/>
    <property type="project" value="TreeGrafter"/>
</dbReference>
<comment type="similarity">
    <text evidence="5">Belongs to the lariat debranching enzyme family.</text>
</comment>
<evidence type="ECO:0000256" key="8">
    <source>
        <dbReference type="ARBA" id="ARBA00022723"/>
    </source>
</evidence>
<dbReference type="WBParaSite" id="ACRNAN_Path_211.g756.t1">
    <property type="protein sequence ID" value="ACRNAN_Path_211.g756.t1"/>
    <property type="gene ID" value="ACRNAN_Path_211.g756"/>
</dbReference>
<dbReference type="Pfam" id="PF00149">
    <property type="entry name" value="Metallophos"/>
    <property type="match status" value="1"/>
</dbReference>
<dbReference type="PANTHER" id="PTHR12849">
    <property type="entry name" value="RNA LARIAT DEBRANCHING ENZYME"/>
    <property type="match status" value="1"/>
</dbReference>
<evidence type="ECO:0000256" key="6">
    <source>
        <dbReference type="ARBA" id="ARBA00007251"/>
    </source>
</evidence>
<dbReference type="InterPro" id="IPR042529">
    <property type="entry name" value="IF_2B-like_C"/>
</dbReference>
<evidence type="ECO:0000256" key="1">
    <source>
        <dbReference type="ARBA" id="ARBA00001936"/>
    </source>
</evidence>
<feature type="region of interest" description="Disordered" evidence="15">
    <location>
        <begin position="1"/>
        <end position="34"/>
    </location>
</feature>
<proteinExistence type="inferred from homology"/>
<dbReference type="PANTHER" id="PTHR12849:SF0">
    <property type="entry name" value="LARIAT DEBRANCHING ENZYME"/>
    <property type="match status" value="1"/>
</dbReference>
<dbReference type="InterPro" id="IPR041816">
    <property type="entry name" value="Dbr1_N"/>
</dbReference>
<name>A0A914C3K0_9BILA</name>
<dbReference type="Gene3D" id="3.40.50.10470">
    <property type="entry name" value="Translation initiation factor eif-2b, domain 2"/>
    <property type="match status" value="1"/>
</dbReference>
<evidence type="ECO:0000256" key="7">
    <source>
        <dbReference type="ARBA" id="ARBA00022664"/>
    </source>
</evidence>
<comment type="cofactor">
    <cofactor evidence="2">
        <name>Zn(2+)</name>
        <dbReference type="ChEBI" id="CHEBI:29105"/>
    </cofactor>
</comment>
<dbReference type="SMART" id="SM01124">
    <property type="entry name" value="DBR1"/>
    <property type="match status" value="1"/>
</dbReference>
<feature type="domain" description="Lariat debranching enzyme C-terminal" evidence="16">
    <location>
        <begin position="288"/>
        <end position="436"/>
    </location>
</feature>
<evidence type="ECO:0000256" key="2">
    <source>
        <dbReference type="ARBA" id="ARBA00001947"/>
    </source>
</evidence>
<evidence type="ECO:0000256" key="13">
    <source>
        <dbReference type="ARBA" id="ARBA00023242"/>
    </source>
</evidence>
<evidence type="ECO:0000256" key="14">
    <source>
        <dbReference type="RuleBase" id="RU003814"/>
    </source>
</evidence>
<keyword evidence="11" id="KW-0408">Iron</keyword>
<keyword evidence="7" id="KW-0507">mRNA processing</keyword>
<dbReference type="Pfam" id="PF01008">
    <property type="entry name" value="IF-2B"/>
    <property type="match status" value="2"/>
</dbReference>
<keyword evidence="10" id="KW-0862">Zinc</keyword>
<evidence type="ECO:0000313" key="17">
    <source>
        <dbReference type="Proteomes" id="UP000887540"/>
    </source>
</evidence>
<sequence length="818" mass="93154">MSTPESSGENVKKEELSLNEAPDATAGSVDSAQEAPNKLMKPKRFLRLAVAGCSHGEMDKIYETLTQWEIQSGKKYDLLICTGDFQAIRNYGDLHYMKCPDKFKQLMTFYKYYSGEQVAPVLTIFIGGNHESSGYMAELPYGGWVAPNIYYMGYSSVVRFAGLRIAGLSGIYDTKDFHRGHFERPPFKFGPMISAYHVKSVDMFKLQQLRSRDDLFTPNPVDIMVTHDWPAGITDYGDVHGLLQIKPYFEESIQSNKLGNPVAMGLLNDIRPKYWFSSHMHCFFRAEVPHDAPNSSLPTPEPTKFLALDKPLPRHRFLETINIPIEENAQMQLEYDPIWLAIMKNTDRFTEVTERIVHLPSPASTSRNERWDFRPTDEEIAEVDELFEDNFKIPDNFRQTAPPHQPTDTRSCPPSLYYRNPQTMEFCQKLKIKDFNLLLCQVPGKTDFIGEPRYMIEQLATNPNEIHLDDNDIDKQSSNMSDEKIEKLRRYIFVYFQKRRLKRDDSYAIAKQSMTFFKQLVLHGKYKSIKDLINLLKQEGEQLYNSHPTEFVIKNMLFLALKMVREEGRKIVFGLDQFYDPSESLNKLVNPSDLPSDSEISADPKKLRSAVVTSIDEIVGEIEDCRENLANQAGHHILTTDTVITYKFSSSPTLKEFFKQTRCCILSVDDNPTDPNITANVIESVEILGRMRSATRVVLSAAAILPDGSCITPAGTLAICLAAKRHSVPVLICAAFYKLTPMFVPNLDEVNSHGSPTDILPFSDALKYPSMFISNPLFDLIPAQLVSLYVTHTSAISPAHIYRLIADYYHPDDFYNVD</sequence>
<dbReference type="InterPro" id="IPR004843">
    <property type="entry name" value="Calcineurin-like_PHP"/>
</dbReference>
<dbReference type="InterPro" id="IPR037171">
    <property type="entry name" value="NagB/RpiA_transferase-like"/>
</dbReference>
<dbReference type="Proteomes" id="UP000887540">
    <property type="component" value="Unplaced"/>
</dbReference>
<dbReference type="InterPro" id="IPR029052">
    <property type="entry name" value="Metallo-depent_PP-like"/>
</dbReference>
<evidence type="ECO:0000256" key="3">
    <source>
        <dbReference type="ARBA" id="ARBA00001954"/>
    </source>
</evidence>
<protein>
    <submittedName>
        <fullName evidence="18">Lariat debranching enzyme C-terminal domain-containing protein</fullName>
    </submittedName>
</protein>
<keyword evidence="8" id="KW-0479">Metal-binding</keyword>
<dbReference type="Pfam" id="PF05011">
    <property type="entry name" value="DBR1"/>
    <property type="match status" value="1"/>
</dbReference>
<reference evidence="18" key="1">
    <citation type="submission" date="2022-11" db="UniProtKB">
        <authorList>
            <consortium name="WormBaseParasite"/>
        </authorList>
    </citation>
    <scope>IDENTIFICATION</scope>
</reference>
<keyword evidence="17" id="KW-1185">Reference proteome</keyword>
<dbReference type="GO" id="GO:0008419">
    <property type="term" value="F:RNA lariat debranching enzyme activity"/>
    <property type="evidence" value="ECO:0007669"/>
    <property type="project" value="UniProtKB-ARBA"/>
</dbReference>
<dbReference type="CDD" id="cd00844">
    <property type="entry name" value="MPP_Dbr1_N"/>
    <property type="match status" value="1"/>
</dbReference>
<comment type="subcellular location">
    <subcellularLocation>
        <location evidence="4">Nucleus</location>
    </subcellularLocation>
</comment>
<evidence type="ECO:0000256" key="4">
    <source>
        <dbReference type="ARBA" id="ARBA00004123"/>
    </source>
</evidence>
<keyword evidence="12" id="KW-0464">Manganese</keyword>
<evidence type="ECO:0000256" key="11">
    <source>
        <dbReference type="ARBA" id="ARBA00023004"/>
    </source>
</evidence>
<evidence type="ECO:0000256" key="15">
    <source>
        <dbReference type="SAM" id="MobiDB-lite"/>
    </source>
</evidence>
<accession>A0A914C3K0</accession>
<dbReference type="GO" id="GO:0046872">
    <property type="term" value="F:metal ion binding"/>
    <property type="evidence" value="ECO:0007669"/>
    <property type="project" value="UniProtKB-KW"/>
</dbReference>
<dbReference type="SUPFAM" id="SSF100950">
    <property type="entry name" value="NagB/RpiA/CoA transferase-like"/>
    <property type="match status" value="1"/>
</dbReference>
<evidence type="ECO:0000256" key="12">
    <source>
        <dbReference type="ARBA" id="ARBA00023211"/>
    </source>
</evidence>
<dbReference type="AlphaFoldDB" id="A0A914C3K0"/>
<keyword evidence="13" id="KW-0539">Nucleus</keyword>
<organism evidence="17 18">
    <name type="scientific">Acrobeloides nanus</name>
    <dbReference type="NCBI Taxonomy" id="290746"/>
    <lineage>
        <taxon>Eukaryota</taxon>
        <taxon>Metazoa</taxon>
        <taxon>Ecdysozoa</taxon>
        <taxon>Nematoda</taxon>
        <taxon>Chromadorea</taxon>
        <taxon>Rhabditida</taxon>
        <taxon>Tylenchina</taxon>
        <taxon>Cephalobomorpha</taxon>
        <taxon>Cephaloboidea</taxon>
        <taxon>Cephalobidae</taxon>
        <taxon>Acrobeloides</taxon>
    </lineage>
</organism>
<comment type="similarity">
    <text evidence="6 14">Belongs to the eIF-2B alpha/beta/delta subunits family.</text>
</comment>
<dbReference type="InterPro" id="IPR000649">
    <property type="entry name" value="IF-2B-related"/>
</dbReference>